<keyword evidence="1" id="KW-0812">Transmembrane</keyword>
<feature type="transmembrane region" description="Helical" evidence="1">
    <location>
        <begin position="96"/>
        <end position="115"/>
    </location>
</feature>
<evidence type="ECO:0000313" key="3">
    <source>
        <dbReference type="Proteomes" id="UP000199437"/>
    </source>
</evidence>
<dbReference type="Proteomes" id="UP000199437">
    <property type="component" value="Unassembled WGS sequence"/>
</dbReference>
<accession>A0A1I0QK84</accession>
<organism evidence="2 3">
    <name type="scientific">Roseivirga pacifica</name>
    <dbReference type="NCBI Taxonomy" id="1267423"/>
    <lineage>
        <taxon>Bacteria</taxon>
        <taxon>Pseudomonadati</taxon>
        <taxon>Bacteroidota</taxon>
        <taxon>Cytophagia</taxon>
        <taxon>Cytophagales</taxon>
        <taxon>Roseivirgaceae</taxon>
        <taxon>Roseivirga</taxon>
    </lineage>
</organism>
<feature type="transmembrane region" description="Helical" evidence="1">
    <location>
        <begin position="121"/>
        <end position="142"/>
    </location>
</feature>
<feature type="transmembrane region" description="Helical" evidence="1">
    <location>
        <begin position="63"/>
        <end position="84"/>
    </location>
</feature>
<feature type="transmembrane region" description="Helical" evidence="1">
    <location>
        <begin position="188"/>
        <end position="211"/>
    </location>
</feature>
<evidence type="ECO:0000256" key="1">
    <source>
        <dbReference type="SAM" id="Phobius"/>
    </source>
</evidence>
<dbReference type="RefSeq" id="WP_090258823.1">
    <property type="nucleotide sequence ID" value="NZ_FOIR01000002.1"/>
</dbReference>
<name>A0A1I0QK84_9BACT</name>
<gene>
    <name evidence="2" type="ORF">SAMN05216290_2404</name>
</gene>
<protein>
    <recommendedName>
        <fullName evidence="4">YhhN-like protein</fullName>
    </recommendedName>
</protein>
<evidence type="ECO:0008006" key="4">
    <source>
        <dbReference type="Google" id="ProtNLM"/>
    </source>
</evidence>
<sequence length="214" mass="24456">MDKATLYNIILAIPIGLIFLGLITGAAKFNKLGLSQKLLVFSLCFTFITEVISRVLIELVITNYIVFHIYAVIEFAFMATILSLHLSHSERKLIRVGIVLMAVFAVINLCFFQGVRELNTNVITASSIGLVLLSVLVFFRILSKMVYTKIEKSSFFWINIGVLTYFSSSIVLFVFGDWLTQLDLEYSINVWLIHIFFNIIQYLCFNIALWMDPE</sequence>
<proteinExistence type="predicted"/>
<dbReference type="GeneID" id="99987104"/>
<feature type="transmembrane region" description="Helical" evidence="1">
    <location>
        <begin position="6"/>
        <end position="26"/>
    </location>
</feature>
<feature type="transmembrane region" description="Helical" evidence="1">
    <location>
        <begin position="38"/>
        <end position="57"/>
    </location>
</feature>
<keyword evidence="3" id="KW-1185">Reference proteome</keyword>
<keyword evidence="1" id="KW-1133">Transmembrane helix</keyword>
<keyword evidence="1" id="KW-0472">Membrane</keyword>
<dbReference type="STRING" id="1267423.SAMN05216290_2404"/>
<dbReference type="EMBL" id="FOIR01000002">
    <property type="protein sequence ID" value="SEW27394.1"/>
    <property type="molecule type" value="Genomic_DNA"/>
</dbReference>
<evidence type="ECO:0000313" key="2">
    <source>
        <dbReference type="EMBL" id="SEW27394.1"/>
    </source>
</evidence>
<reference evidence="3" key="1">
    <citation type="submission" date="2016-10" db="EMBL/GenBank/DDBJ databases">
        <authorList>
            <person name="Varghese N."/>
            <person name="Submissions S."/>
        </authorList>
    </citation>
    <scope>NUCLEOTIDE SEQUENCE [LARGE SCALE GENOMIC DNA]</scope>
    <source>
        <strain evidence="3">CGMCC 1.12402</strain>
    </source>
</reference>
<dbReference type="OrthoDB" id="651989at2"/>
<feature type="transmembrane region" description="Helical" evidence="1">
    <location>
        <begin position="154"/>
        <end position="176"/>
    </location>
</feature>
<dbReference type="AlphaFoldDB" id="A0A1I0QK84"/>